<dbReference type="InterPro" id="IPR020472">
    <property type="entry name" value="WD40_PAC1"/>
</dbReference>
<evidence type="ECO:0000313" key="6">
    <source>
        <dbReference type="Proteomes" id="UP000054270"/>
    </source>
</evidence>
<dbReference type="Pfam" id="PF00400">
    <property type="entry name" value="WD40"/>
    <property type="match status" value="6"/>
</dbReference>
<dbReference type="PROSITE" id="PS50082">
    <property type="entry name" value="WD_REPEATS_2"/>
    <property type="match status" value="5"/>
</dbReference>
<dbReference type="PANTHER" id="PTHR22847">
    <property type="entry name" value="WD40 REPEAT PROTEIN"/>
    <property type="match status" value="1"/>
</dbReference>
<evidence type="ECO:0000313" key="5">
    <source>
        <dbReference type="EMBL" id="KJA14261.1"/>
    </source>
</evidence>
<feature type="repeat" description="WD" evidence="3">
    <location>
        <begin position="272"/>
        <end position="313"/>
    </location>
</feature>
<dbReference type="InterPro" id="IPR019775">
    <property type="entry name" value="WD40_repeat_CS"/>
</dbReference>
<sequence>MAGVAFGSTLLGGATSLATAVYQTSSAFAARHETTHAQQIETTKQYIAEFESAYIRNEVSEEDWRQYLILREKARENEKIYEDSINEYKDTSAVNFVQKWKLKRRVRKQKKELRLSNRSLRSHYDSCSSDASDASSTTAEHGSPPRNRDPYNNENSEHISNWAKDVASLDPEDEPLHRDHRCMNVLKGTQDCFASLSFSSDSDRVVSGSWDGGIQIWDVQAEEISVGPMRGHTGRVESVSFSPDGRKIVSGSADRTLRIWDAQTGVCIVGPLGGHTERVTSVAFAPNQQIVASGSDDKTIRVWDAQTGAIIAGPLKGHADLVQFVVFSPDSKRVASTSVDGSIRVWDVSSGVTVLEPFQDYDIPLISAVFHLVEKCLLTISANGFVSGWNTETGEMLFLKRISSSLTYAAFSADGNFIVSGSQNFTISVANTFMGGTTIGPLVGHTGNIESVAISQDGKRVASGSCDSTMRIWDAHANGYDQSL</sequence>
<protein>
    <submittedName>
        <fullName evidence="5">Uncharacterized protein</fullName>
    </submittedName>
</protein>
<dbReference type="Proteomes" id="UP000054270">
    <property type="component" value="Unassembled WGS sequence"/>
</dbReference>
<evidence type="ECO:0000256" key="4">
    <source>
        <dbReference type="SAM" id="MobiDB-lite"/>
    </source>
</evidence>
<feature type="repeat" description="WD" evidence="3">
    <location>
        <begin position="442"/>
        <end position="474"/>
    </location>
</feature>
<organism evidence="5 6">
    <name type="scientific">Hypholoma sublateritium (strain FD-334 SS-4)</name>
    <dbReference type="NCBI Taxonomy" id="945553"/>
    <lineage>
        <taxon>Eukaryota</taxon>
        <taxon>Fungi</taxon>
        <taxon>Dikarya</taxon>
        <taxon>Basidiomycota</taxon>
        <taxon>Agaricomycotina</taxon>
        <taxon>Agaricomycetes</taxon>
        <taxon>Agaricomycetidae</taxon>
        <taxon>Agaricales</taxon>
        <taxon>Agaricineae</taxon>
        <taxon>Strophariaceae</taxon>
        <taxon>Hypholoma</taxon>
    </lineage>
</organism>
<dbReference type="InterPro" id="IPR036322">
    <property type="entry name" value="WD40_repeat_dom_sf"/>
</dbReference>
<feature type="repeat" description="WD" evidence="3">
    <location>
        <begin position="229"/>
        <end position="265"/>
    </location>
</feature>
<feature type="compositionally biased region" description="Basic and acidic residues" evidence="4">
    <location>
        <begin position="146"/>
        <end position="156"/>
    </location>
</feature>
<dbReference type="InterPro" id="IPR001680">
    <property type="entry name" value="WD40_rpt"/>
</dbReference>
<feature type="repeat" description="WD" evidence="3">
    <location>
        <begin position="315"/>
        <end position="356"/>
    </location>
</feature>
<name>A0A0D2NCH3_HYPSF</name>
<reference evidence="6" key="1">
    <citation type="submission" date="2014-04" db="EMBL/GenBank/DDBJ databases">
        <title>Evolutionary Origins and Diversification of the Mycorrhizal Mutualists.</title>
        <authorList>
            <consortium name="DOE Joint Genome Institute"/>
            <consortium name="Mycorrhizal Genomics Consortium"/>
            <person name="Kohler A."/>
            <person name="Kuo A."/>
            <person name="Nagy L.G."/>
            <person name="Floudas D."/>
            <person name="Copeland A."/>
            <person name="Barry K.W."/>
            <person name="Cichocki N."/>
            <person name="Veneault-Fourrey C."/>
            <person name="LaButti K."/>
            <person name="Lindquist E.A."/>
            <person name="Lipzen A."/>
            <person name="Lundell T."/>
            <person name="Morin E."/>
            <person name="Murat C."/>
            <person name="Riley R."/>
            <person name="Ohm R."/>
            <person name="Sun H."/>
            <person name="Tunlid A."/>
            <person name="Henrissat B."/>
            <person name="Grigoriev I.V."/>
            <person name="Hibbett D.S."/>
            <person name="Martin F."/>
        </authorList>
    </citation>
    <scope>NUCLEOTIDE SEQUENCE [LARGE SCALE GENOMIC DNA]</scope>
    <source>
        <strain evidence="6">FD-334 SS-4</strain>
    </source>
</reference>
<feature type="compositionally biased region" description="Low complexity" evidence="4">
    <location>
        <begin position="125"/>
        <end position="139"/>
    </location>
</feature>
<dbReference type="EMBL" id="KN817687">
    <property type="protein sequence ID" value="KJA14261.1"/>
    <property type="molecule type" value="Genomic_DNA"/>
</dbReference>
<keyword evidence="2" id="KW-0677">Repeat</keyword>
<dbReference type="SUPFAM" id="SSF50978">
    <property type="entry name" value="WD40 repeat-like"/>
    <property type="match status" value="1"/>
</dbReference>
<dbReference type="InterPro" id="IPR015943">
    <property type="entry name" value="WD40/YVTN_repeat-like_dom_sf"/>
</dbReference>
<dbReference type="SMART" id="SM00320">
    <property type="entry name" value="WD40"/>
    <property type="match status" value="6"/>
</dbReference>
<dbReference type="PRINTS" id="PR00320">
    <property type="entry name" value="GPROTEINBRPT"/>
</dbReference>
<gene>
    <name evidence="5" type="ORF">HYPSUDRAFT_220561</name>
</gene>
<evidence type="ECO:0000256" key="3">
    <source>
        <dbReference type="PROSITE-ProRule" id="PRU00221"/>
    </source>
</evidence>
<dbReference type="PANTHER" id="PTHR22847:SF637">
    <property type="entry name" value="WD REPEAT DOMAIN 5B"/>
    <property type="match status" value="1"/>
</dbReference>
<dbReference type="OrthoDB" id="538223at2759"/>
<dbReference type="CDD" id="cd00200">
    <property type="entry name" value="WD40"/>
    <property type="match status" value="1"/>
</dbReference>
<feature type="repeat" description="WD" evidence="3">
    <location>
        <begin position="186"/>
        <end position="227"/>
    </location>
</feature>
<proteinExistence type="predicted"/>
<dbReference type="STRING" id="945553.A0A0D2NCH3"/>
<dbReference type="OMA" id="IWDAHAN"/>
<dbReference type="Gene3D" id="2.130.10.10">
    <property type="entry name" value="YVTN repeat-like/Quinoprotein amine dehydrogenase"/>
    <property type="match status" value="3"/>
</dbReference>
<dbReference type="PROSITE" id="PS00678">
    <property type="entry name" value="WD_REPEATS_1"/>
    <property type="match status" value="4"/>
</dbReference>
<dbReference type="GO" id="GO:1990234">
    <property type="term" value="C:transferase complex"/>
    <property type="evidence" value="ECO:0007669"/>
    <property type="project" value="UniProtKB-ARBA"/>
</dbReference>
<accession>A0A0D2NCH3</accession>
<feature type="region of interest" description="Disordered" evidence="4">
    <location>
        <begin position="123"/>
        <end position="156"/>
    </location>
</feature>
<evidence type="ECO:0000256" key="2">
    <source>
        <dbReference type="ARBA" id="ARBA00022737"/>
    </source>
</evidence>
<dbReference type="AlphaFoldDB" id="A0A0D2NCH3"/>
<dbReference type="PROSITE" id="PS50294">
    <property type="entry name" value="WD_REPEATS_REGION"/>
    <property type="match status" value="5"/>
</dbReference>
<evidence type="ECO:0000256" key="1">
    <source>
        <dbReference type="ARBA" id="ARBA00022574"/>
    </source>
</evidence>
<keyword evidence="6" id="KW-1185">Reference proteome</keyword>
<keyword evidence="1 3" id="KW-0853">WD repeat</keyword>